<reference evidence="3" key="2">
    <citation type="journal article" date="2007" name="PLoS Biol.">
        <title>Survey sequencing and comparative analysis of the elephant shark (Callorhinchus milii) genome.</title>
        <authorList>
            <person name="Venkatesh B."/>
            <person name="Kirkness E.F."/>
            <person name="Loh Y.H."/>
            <person name="Halpern A.L."/>
            <person name="Lee A.P."/>
            <person name="Johnson J."/>
            <person name="Dandona N."/>
            <person name="Viswanathan L.D."/>
            <person name="Tay A."/>
            <person name="Venter J.C."/>
            <person name="Strausberg R.L."/>
            <person name="Brenner S."/>
        </authorList>
    </citation>
    <scope>NUCLEOTIDE SEQUENCE [LARGE SCALE GENOMIC DNA]</scope>
</reference>
<evidence type="ECO:0000313" key="2">
    <source>
        <dbReference type="Ensembl" id="ENSCMIP00000029366.1"/>
    </source>
</evidence>
<name>A0A4W3IPE8_CALMI</name>
<reference evidence="3" key="1">
    <citation type="journal article" date="2006" name="Science">
        <title>Ancient noncoding elements conserved in the human genome.</title>
        <authorList>
            <person name="Venkatesh B."/>
            <person name="Kirkness E.F."/>
            <person name="Loh Y.H."/>
            <person name="Halpern A.L."/>
            <person name="Lee A.P."/>
            <person name="Johnson J."/>
            <person name="Dandona N."/>
            <person name="Viswanathan L.D."/>
            <person name="Tay A."/>
            <person name="Venter J.C."/>
            <person name="Strausberg R.L."/>
            <person name="Brenner S."/>
        </authorList>
    </citation>
    <scope>NUCLEOTIDE SEQUENCE [LARGE SCALE GENOMIC DNA]</scope>
</reference>
<evidence type="ECO:0000313" key="3">
    <source>
        <dbReference type="Proteomes" id="UP000314986"/>
    </source>
</evidence>
<dbReference type="InParanoid" id="A0A4W3IPE8"/>
<reference evidence="3" key="3">
    <citation type="journal article" date="2014" name="Nature">
        <title>Elephant shark genome provides unique insights into gnathostome evolution.</title>
        <authorList>
            <consortium name="International Elephant Shark Genome Sequencing Consortium"/>
            <person name="Venkatesh B."/>
            <person name="Lee A.P."/>
            <person name="Ravi V."/>
            <person name="Maurya A.K."/>
            <person name="Lian M.M."/>
            <person name="Swann J.B."/>
            <person name="Ohta Y."/>
            <person name="Flajnik M.F."/>
            <person name="Sutoh Y."/>
            <person name="Kasahara M."/>
            <person name="Hoon S."/>
            <person name="Gangu V."/>
            <person name="Roy S.W."/>
            <person name="Irimia M."/>
            <person name="Korzh V."/>
            <person name="Kondrychyn I."/>
            <person name="Lim Z.W."/>
            <person name="Tay B.H."/>
            <person name="Tohari S."/>
            <person name="Kong K.W."/>
            <person name="Ho S."/>
            <person name="Lorente-Galdos B."/>
            <person name="Quilez J."/>
            <person name="Marques-Bonet T."/>
            <person name="Raney B.J."/>
            <person name="Ingham P.W."/>
            <person name="Tay A."/>
            <person name="Hillier L.W."/>
            <person name="Minx P."/>
            <person name="Boehm T."/>
            <person name="Wilson R.K."/>
            <person name="Brenner S."/>
            <person name="Warren W.C."/>
        </authorList>
    </citation>
    <scope>NUCLEOTIDE SEQUENCE [LARGE SCALE GENOMIC DNA]</scope>
</reference>
<organism evidence="2 3">
    <name type="scientific">Callorhinchus milii</name>
    <name type="common">Ghost shark</name>
    <dbReference type="NCBI Taxonomy" id="7868"/>
    <lineage>
        <taxon>Eukaryota</taxon>
        <taxon>Metazoa</taxon>
        <taxon>Chordata</taxon>
        <taxon>Craniata</taxon>
        <taxon>Vertebrata</taxon>
        <taxon>Chondrichthyes</taxon>
        <taxon>Holocephali</taxon>
        <taxon>Chimaeriformes</taxon>
        <taxon>Callorhinchidae</taxon>
        <taxon>Callorhinchus</taxon>
    </lineage>
</organism>
<feature type="coiled-coil region" evidence="1">
    <location>
        <begin position="78"/>
        <end position="140"/>
    </location>
</feature>
<reference evidence="2" key="4">
    <citation type="submission" date="2025-08" db="UniProtKB">
        <authorList>
            <consortium name="Ensembl"/>
        </authorList>
    </citation>
    <scope>IDENTIFICATION</scope>
</reference>
<protein>
    <submittedName>
        <fullName evidence="2">Uncharacterized LOC103185590</fullName>
    </submittedName>
</protein>
<dbReference type="Ensembl" id="ENSCMIT00000029832.1">
    <property type="protein sequence ID" value="ENSCMIP00000029366.1"/>
    <property type="gene ID" value="ENSCMIG00000012708.1"/>
</dbReference>
<proteinExistence type="predicted"/>
<accession>A0A4W3IPE8</accession>
<evidence type="ECO:0000256" key="1">
    <source>
        <dbReference type="SAM" id="Coils"/>
    </source>
</evidence>
<dbReference type="AlphaFoldDB" id="A0A4W3IPE8"/>
<keyword evidence="3" id="KW-1185">Reference proteome</keyword>
<dbReference type="Proteomes" id="UP000314986">
    <property type="component" value="Unassembled WGS sequence"/>
</dbReference>
<feature type="coiled-coil region" evidence="1">
    <location>
        <begin position="194"/>
        <end position="235"/>
    </location>
</feature>
<keyword evidence="1" id="KW-0175">Coiled coil</keyword>
<dbReference type="GeneTree" id="ENSGT00610000087473"/>
<sequence>MSEYEVYEKKFKDATLPHFASGISSFLSFAELASVAGNKELDDPECRMMKLEIESCYDELGRARTGGQQVIESLTAQGMLLAANLEIAEQERTKLEEELWIEKDKLITEESRRQEIRDKLQTARSSLKQAKNTLIAAKARQGEKVTGRDVGIGLILLVPCVGIPMTVDCSKELKKTRELVNLTDKKGQEFEASITEQETELRKCNEQIPKLSKDIARLKEKLAQKERDVENLKKVCAGQAEVRSKLRYCYNYLDSLHGSVEVLHKSSKCMYSLEPLWSTVQEIFNTILQQNSHNELLNYDPQVQGMIKKLKVLQSNMNLK</sequence>
<reference evidence="2" key="5">
    <citation type="submission" date="2025-09" db="UniProtKB">
        <authorList>
            <consortium name="Ensembl"/>
        </authorList>
    </citation>
    <scope>IDENTIFICATION</scope>
</reference>
<dbReference type="OMA" id="IQYRMNM"/>